<reference evidence="2 4" key="1">
    <citation type="submission" date="2017-09" db="EMBL/GenBank/DDBJ databases">
        <title>Genomics of the genus Arcobacter.</title>
        <authorList>
            <person name="Perez-Cataluna A."/>
            <person name="Figueras M.J."/>
            <person name="Salas-Masso N."/>
        </authorList>
    </citation>
    <scope>NUCLEOTIDE SEQUENCE [LARGE SCALE GENOMIC DNA]</scope>
    <source>
        <strain evidence="2 4">CECT 7837</strain>
    </source>
</reference>
<organism evidence="2 4">
    <name type="scientific">Arcobacter ellisii</name>
    <dbReference type="NCBI Taxonomy" id="913109"/>
    <lineage>
        <taxon>Bacteria</taxon>
        <taxon>Pseudomonadati</taxon>
        <taxon>Campylobacterota</taxon>
        <taxon>Epsilonproteobacteria</taxon>
        <taxon>Campylobacterales</taxon>
        <taxon>Arcobacteraceae</taxon>
        <taxon>Arcobacter</taxon>
    </lineage>
</organism>
<proteinExistence type="predicted"/>
<reference evidence="1 3" key="2">
    <citation type="submission" date="2018-08" db="EMBL/GenBank/DDBJ databases">
        <title>Complete genome of the Arcobacter ellisii type strain LMG 26155.</title>
        <authorList>
            <person name="Miller W.G."/>
            <person name="Yee E."/>
            <person name="Bono J.L."/>
        </authorList>
    </citation>
    <scope>NUCLEOTIDE SEQUENCE [LARGE SCALE GENOMIC DNA]</scope>
    <source>
        <strain evidence="1 3">LMG 26155</strain>
    </source>
</reference>
<dbReference type="EMBL" id="CP032097">
    <property type="protein sequence ID" value="AXX96391.1"/>
    <property type="molecule type" value="Genomic_DNA"/>
</dbReference>
<dbReference type="KEGG" id="aell:AELL_2792"/>
<evidence type="ECO:0000313" key="4">
    <source>
        <dbReference type="Proteomes" id="UP000290588"/>
    </source>
</evidence>
<evidence type="ECO:0000313" key="2">
    <source>
        <dbReference type="EMBL" id="RXI32845.1"/>
    </source>
</evidence>
<dbReference type="AlphaFoldDB" id="A0A347UC13"/>
<dbReference type="SUPFAM" id="SSF101744">
    <property type="entry name" value="Rof/RNase P subunit-like"/>
    <property type="match status" value="1"/>
</dbReference>
<dbReference type="RefSeq" id="WP_118918525.1">
    <property type="nucleotide sequence ID" value="NZ_CP032097.1"/>
</dbReference>
<protein>
    <recommendedName>
        <fullName evidence="5">Rho-binding antiterminator</fullName>
    </recommendedName>
</protein>
<evidence type="ECO:0000313" key="1">
    <source>
        <dbReference type="EMBL" id="AXX96391.1"/>
    </source>
</evidence>
<dbReference type="InterPro" id="IPR023534">
    <property type="entry name" value="Rof/RNase_P-like"/>
</dbReference>
<dbReference type="EMBL" id="NXIG01000001">
    <property type="protein sequence ID" value="RXI32845.1"/>
    <property type="molecule type" value="Genomic_DNA"/>
</dbReference>
<gene>
    <name evidence="1" type="ORF">AELL_2792</name>
    <name evidence="2" type="ORF">CP962_00125</name>
</gene>
<evidence type="ECO:0008006" key="5">
    <source>
        <dbReference type="Google" id="ProtNLM"/>
    </source>
</evidence>
<accession>A0A347UC13</accession>
<name>A0A347UC13_9BACT</name>
<dbReference type="InterPro" id="IPR038626">
    <property type="entry name" value="Rof-like_sf"/>
</dbReference>
<dbReference type="Proteomes" id="UP000262582">
    <property type="component" value="Chromosome"/>
</dbReference>
<dbReference type="Gene3D" id="2.30.30.400">
    <property type="entry name" value="Rof-like"/>
    <property type="match status" value="1"/>
</dbReference>
<sequence length="73" mass="8689">MADKYIPIACQLYDKLEELAVKKVKTKITYLDYYEEKVVEDFIVDFRTKNKEEFLILANGIEIRLDKIITLEN</sequence>
<keyword evidence="3" id="KW-1185">Reference proteome</keyword>
<dbReference type="Proteomes" id="UP000290588">
    <property type="component" value="Unassembled WGS sequence"/>
</dbReference>
<dbReference type="OrthoDB" id="5344363at2"/>
<evidence type="ECO:0000313" key="3">
    <source>
        <dbReference type="Proteomes" id="UP000262582"/>
    </source>
</evidence>